<dbReference type="Gene3D" id="2.40.50.140">
    <property type="entry name" value="Nucleic acid-binding proteins"/>
    <property type="match status" value="2"/>
</dbReference>
<dbReference type="RefSeq" id="XP_071927772.1">
    <property type="nucleotide sequence ID" value="XM_072071671.1"/>
</dbReference>
<name>A0ABM4W7K5_COFAR</name>
<dbReference type="Pfam" id="PF08646">
    <property type="entry name" value="Rep_fac-A_C"/>
    <property type="match status" value="1"/>
</dbReference>
<evidence type="ECO:0000313" key="3">
    <source>
        <dbReference type="RefSeq" id="XP_071927771.1"/>
    </source>
</evidence>
<reference evidence="3 4" key="1">
    <citation type="submission" date="2025-05" db="UniProtKB">
        <authorList>
            <consortium name="RefSeq"/>
        </authorList>
    </citation>
    <scope>IDENTIFICATION</scope>
    <source>
        <tissue evidence="3 4">Leaves</tissue>
    </source>
</reference>
<evidence type="ECO:0000313" key="4">
    <source>
        <dbReference type="RefSeq" id="XP_071927772.1"/>
    </source>
</evidence>
<proteinExistence type="predicted"/>
<evidence type="ECO:0000259" key="1">
    <source>
        <dbReference type="Pfam" id="PF08646"/>
    </source>
</evidence>
<feature type="domain" description="Replication factor A C-terminal" evidence="1">
    <location>
        <begin position="308"/>
        <end position="433"/>
    </location>
</feature>
<dbReference type="PANTHER" id="PTHR47165:SF4">
    <property type="entry name" value="OS03G0429900 PROTEIN"/>
    <property type="match status" value="1"/>
</dbReference>
<dbReference type="SUPFAM" id="SSF50249">
    <property type="entry name" value="Nucleic acid-binding proteins"/>
    <property type="match status" value="2"/>
</dbReference>
<dbReference type="InterPro" id="IPR012340">
    <property type="entry name" value="NA-bd_OB-fold"/>
</dbReference>
<accession>A0ABM4W7K5</accession>
<evidence type="ECO:0000313" key="2">
    <source>
        <dbReference type="Proteomes" id="UP001652660"/>
    </source>
</evidence>
<keyword evidence="2" id="KW-1185">Reference proteome</keyword>
<dbReference type="PANTHER" id="PTHR47165">
    <property type="entry name" value="OS03G0429900 PROTEIN"/>
    <property type="match status" value="1"/>
</dbReference>
<dbReference type="RefSeq" id="XP_071927771.1">
    <property type="nucleotide sequence ID" value="XM_072071670.1"/>
</dbReference>
<protein>
    <submittedName>
        <fullName evidence="3 4">Replication protein A 70 kDa DNA-binding subunit B-like</fullName>
    </submittedName>
</protein>
<dbReference type="Proteomes" id="UP001652660">
    <property type="component" value="Chromosome 11e"/>
</dbReference>
<dbReference type="InterPro" id="IPR013955">
    <property type="entry name" value="Rep_factor-A_C"/>
</dbReference>
<sequence length="437" mass="49469">MWSEHDDRMLRVPEVNSCMVCWTSQVQLVEASHVKTTCDSGLAKKFRIFVFFDFQGVKVTALAIDENIDRVTNLLVPFREYRISRARVLEIPDCSLDVGSYRFYWVLTAKTVIEEVIVVDPPKLPSYFRLRSIASCDAIANTENVIDVMGIFLCAFPAREVYFEGGPSVARDYVIVNYELRPIILTLWNEFESIEGSDIMANIVQNPVLICIRLRVLTDNYLSLSTQSSSVILVSPIVQESGNLRAWFQTNSLELKQMVHERSYANPYVLLPPVASNRISQISYIGQATSFDIGTAWIKGTISLEYRMGRLWHQACPHCYLPNDFSSSWGIMCRYCSRDIYTFPRACVTLTIKDDTGSVNAIAMGDEAEKLIGINSCRLYQADQENVHLTDRVASALKGRVMLFYVKHSSHAVRATKGARYTIVTSYDIDEVEATTT</sequence>
<gene>
    <name evidence="3 4" type="primary">LOC140020988</name>
</gene>
<dbReference type="GeneID" id="140020988"/>
<organism evidence="2 4">
    <name type="scientific">Coffea arabica</name>
    <name type="common">Arabian coffee</name>
    <dbReference type="NCBI Taxonomy" id="13443"/>
    <lineage>
        <taxon>Eukaryota</taxon>
        <taxon>Viridiplantae</taxon>
        <taxon>Streptophyta</taxon>
        <taxon>Embryophyta</taxon>
        <taxon>Tracheophyta</taxon>
        <taxon>Spermatophyta</taxon>
        <taxon>Magnoliopsida</taxon>
        <taxon>eudicotyledons</taxon>
        <taxon>Gunneridae</taxon>
        <taxon>Pentapetalae</taxon>
        <taxon>asterids</taxon>
        <taxon>lamiids</taxon>
        <taxon>Gentianales</taxon>
        <taxon>Rubiaceae</taxon>
        <taxon>Ixoroideae</taxon>
        <taxon>Gardenieae complex</taxon>
        <taxon>Bertiereae - Coffeeae clade</taxon>
        <taxon>Coffeeae</taxon>
        <taxon>Coffea</taxon>
    </lineage>
</organism>